<dbReference type="EMBL" id="JAUOEK010000083">
    <property type="protein sequence ID" value="MDO5969610.1"/>
    <property type="molecule type" value="Genomic_DNA"/>
</dbReference>
<dbReference type="Proteomes" id="UP001176883">
    <property type="component" value="Unassembled WGS sequence"/>
</dbReference>
<accession>A0ABT8W906</accession>
<organism evidence="1 2">
    <name type="scientific">Flavivirga aquimarina</name>
    <dbReference type="NCBI Taxonomy" id="2027862"/>
    <lineage>
        <taxon>Bacteria</taxon>
        <taxon>Pseudomonadati</taxon>
        <taxon>Bacteroidota</taxon>
        <taxon>Flavobacteriia</taxon>
        <taxon>Flavobacteriales</taxon>
        <taxon>Flavobacteriaceae</taxon>
        <taxon>Flavivirga</taxon>
    </lineage>
</organism>
<dbReference type="RefSeq" id="WP_303277307.1">
    <property type="nucleotide sequence ID" value="NZ_JAUOEK010000083.1"/>
</dbReference>
<reference evidence="1" key="1">
    <citation type="submission" date="2023-07" db="EMBL/GenBank/DDBJ databases">
        <title>Two novel species in the genus Flavivirga.</title>
        <authorList>
            <person name="Kwon K."/>
        </authorList>
    </citation>
    <scope>NUCLEOTIDE SEQUENCE</scope>
    <source>
        <strain evidence="1">KCTC 52353</strain>
    </source>
</reference>
<gene>
    <name evidence="1" type="ORF">Q4Q35_07310</name>
</gene>
<proteinExistence type="predicted"/>
<feature type="non-terminal residue" evidence="1">
    <location>
        <position position="1"/>
    </location>
</feature>
<evidence type="ECO:0000313" key="2">
    <source>
        <dbReference type="Proteomes" id="UP001176883"/>
    </source>
</evidence>
<name>A0ABT8W906_9FLAO</name>
<evidence type="ECO:0000313" key="1">
    <source>
        <dbReference type="EMBL" id="MDO5969610.1"/>
    </source>
</evidence>
<comment type="caution">
    <text evidence="1">The sequence shown here is derived from an EMBL/GenBank/DDBJ whole genome shotgun (WGS) entry which is preliminary data.</text>
</comment>
<protein>
    <submittedName>
        <fullName evidence="1">Uncharacterized protein</fullName>
    </submittedName>
</protein>
<sequence length="115" mass="13504">LLPAGRQVCYFSLDEQRNRRFMNSYLSNKICELKVNNKIETFFKRCGYTVAAGWQVSRIHTNSVLPYFTKQTFSLPKRTYGLPVHRSGLVKTNSTIQPIGNNTRFYYRTIEPIFR</sequence>
<keyword evidence="2" id="KW-1185">Reference proteome</keyword>